<name>A0A6A6UNJ7_9PEZI</name>
<dbReference type="EMBL" id="MU004231">
    <property type="protein sequence ID" value="KAF2673849.1"/>
    <property type="molecule type" value="Genomic_DNA"/>
</dbReference>
<proteinExistence type="predicted"/>
<dbReference type="PANTHER" id="PTHR10622">
    <property type="entry name" value="HET DOMAIN-CONTAINING PROTEIN"/>
    <property type="match status" value="1"/>
</dbReference>
<dbReference type="AlphaFoldDB" id="A0A6A6UNJ7"/>
<dbReference type="OrthoDB" id="20872at2759"/>
<feature type="domain" description="Heterokaryon incompatibility" evidence="1">
    <location>
        <begin position="26"/>
        <end position="160"/>
    </location>
</feature>
<keyword evidence="3" id="KW-1185">Reference proteome</keyword>
<dbReference type="InterPro" id="IPR010730">
    <property type="entry name" value="HET"/>
</dbReference>
<evidence type="ECO:0000313" key="2">
    <source>
        <dbReference type="EMBL" id="KAF2673849.1"/>
    </source>
</evidence>
<sequence length="247" mass="28058">MRLLSFKANGDIAWNEFINPDHIPSYAILSHTWDADEATYRDLVDGSIQAKKGYEKVRFCGEQAKEDGLDYFWVDTCCIDKSSSAELSEAINSMFSWYRNASRCYVRLMDVWGPSDPSDDWVAVAEKSTAIGSIQETLPQKWKEDFCRAKWFTRGWTLQELIAPRSVSFFSHDKHLLGDKGSLEDLINEITGVPQSVLNGSALSTWAVTERLSWAANRQTTRIEDGAYCLLGIFDIVMPLIYDLSRL</sequence>
<dbReference type="Pfam" id="PF06985">
    <property type="entry name" value="HET"/>
    <property type="match status" value="1"/>
</dbReference>
<protein>
    <submittedName>
        <fullName evidence="2">HET-domain-containing protein</fullName>
    </submittedName>
</protein>
<accession>A0A6A6UNJ7</accession>
<dbReference type="Proteomes" id="UP000799302">
    <property type="component" value="Unassembled WGS sequence"/>
</dbReference>
<evidence type="ECO:0000259" key="1">
    <source>
        <dbReference type="Pfam" id="PF06985"/>
    </source>
</evidence>
<reference evidence="2" key="1">
    <citation type="journal article" date="2020" name="Stud. Mycol.">
        <title>101 Dothideomycetes genomes: a test case for predicting lifestyles and emergence of pathogens.</title>
        <authorList>
            <person name="Haridas S."/>
            <person name="Albert R."/>
            <person name="Binder M."/>
            <person name="Bloem J."/>
            <person name="Labutti K."/>
            <person name="Salamov A."/>
            <person name="Andreopoulos B."/>
            <person name="Baker S."/>
            <person name="Barry K."/>
            <person name="Bills G."/>
            <person name="Bluhm B."/>
            <person name="Cannon C."/>
            <person name="Castanera R."/>
            <person name="Culley D."/>
            <person name="Daum C."/>
            <person name="Ezra D."/>
            <person name="Gonzalez J."/>
            <person name="Henrissat B."/>
            <person name="Kuo A."/>
            <person name="Liang C."/>
            <person name="Lipzen A."/>
            <person name="Lutzoni F."/>
            <person name="Magnuson J."/>
            <person name="Mondo S."/>
            <person name="Nolan M."/>
            <person name="Ohm R."/>
            <person name="Pangilinan J."/>
            <person name="Park H.-J."/>
            <person name="Ramirez L."/>
            <person name="Alfaro M."/>
            <person name="Sun H."/>
            <person name="Tritt A."/>
            <person name="Yoshinaga Y."/>
            <person name="Zwiers L.-H."/>
            <person name="Turgeon B."/>
            <person name="Goodwin S."/>
            <person name="Spatafora J."/>
            <person name="Crous P."/>
            <person name="Grigoriev I."/>
        </authorList>
    </citation>
    <scope>NUCLEOTIDE SEQUENCE</scope>
    <source>
        <strain evidence="2">CBS 115976</strain>
    </source>
</reference>
<organism evidence="2 3">
    <name type="scientific">Microthyrium microscopicum</name>
    <dbReference type="NCBI Taxonomy" id="703497"/>
    <lineage>
        <taxon>Eukaryota</taxon>
        <taxon>Fungi</taxon>
        <taxon>Dikarya</taxon>
        <taxon>Ascomycota</taxon>
        <taxon>Pezizomycotina</taxon>
        <taxon>Dothideomycetes</taxon>
        <taxon>Dothideomycetes incertae sedis</taxon>
        <taxon>Microthyriales</taxon>
        <taxon>Microthyriaceae</taxon>
        <taxon>Microthyrium</taxon>
    </lineage>
</organism>
<evidence type="ECO:0000313" key="3">
    <source>
        <dbReference type="Proteomes" id="UP000799302"/>
    </source>
</evidence>
<dbReference type="PANTHER" id="PTHR10622:SF10">
    <property type="entry name" value="HET DOMAIN-CONTAINING PROTEIN"/>
    <property type="match status" value="1"/>
</dbReference>
<gene>
    <name evidence="2" type="ORF">BT63DRAFT_431717</name>
</gene>